<dbReference type="RefSeq" id="WP_184839331.1">
    <property type="nucleotide sequence ID" value="NZ_JACHMN010000002.1"/>
</dbReference>
<dbReference type="PANTHER" id="PTHR42705">
    <property type="entry name" value="BIFUNCTIONAL NON-HOMOLOGOUS END JOINING PROTEIN LIGD"/>
    <property type="match status" value="1"/>
</dbReference>
<reference evidence="2 3" key="1">
    <citation type="submission" date="2020-08" db="EMBL/GenBank/DDBJ databases">
        <title>Sequencing the genomes of 1000 actinobacteria strains.</title>
        <authorList>
            <person name="Klenk H.-P."/>
        </authorList>
    </citation>
    <scope>NUCLEOTIDE SEQUENCE [LARGE SCALE GENOMIC DNA]</scope>
    <source>
        <strain evidence="2 3">DSM 45362</strain>
    </source>
</reference>
<evidence type="ECO:0000259" key="1">
    <source>
        <dbReference type="Pfam" id="PF21686"/>
    </source>
</evidence>
<dbReference type="PANTHER" id="PTHR42705:SF2">
    <property type="entry name" value="BIFUNCTIONAL NON-HOMOLOGOUS END JOINING PROTEIN LIGD"/>
    <property type="match status" value="1"/>
</dbReference>
<protein>
    <submittedName>
        <fullName evidence="2">Bifunctional non-homologous end joining protein LigD</fullName>
        <ecNumber evidence="2">6.5.1.1</ecNumber>
    </submittedName>
</protein>
<keyword evidence="2" id="KW-0436">Ligase</keyword>
<dbReference type="Proteomes" id="UP000587527">
    <property type="component" value="Unassembled WGS sequence"/>
</dbReference>
<accession>A0A841BSZ6</accession>
<dbReference type="Pfam" id="PF21686">
    <property type="entry name" value="LigD_Prim-Pol"/>
    <property type="match status" value="1"/>
</dbReference>
<dbReference type="InterPro" id="IPR014145">
    <property type="entry name" value="LigD_pol_dom"/>
</dbReference>
<dbReference type="EC" id="6.5.1.1" evidence="2"/>
<evidence type="ECO:0000313" key="3">
    <source>
        <dbReference type="Proteomes" id="UP000587527"/>
    </source>
</evidence>
<feature type="domain" description="DNA ligase D polymerase" evidence="1">
    <location>
        <begin position="25"/>
        <end position="268"/>
    </location>
</feature>
<organism evidence="2 3">
    <name type="scientific">Allocatelliglobosispora scoriae</name>
    <dbReference type="NCBI Taxonomy" id="643052"/>
    <lineage>
        <taxon>Bacteria</taxon>
        <taxon>Bacillati</taxon>
        <taxon>Actinomycetota</taxon>
        <taxon>Actinomycetes</taxon>
        <taxon>Micromonosporales</taxon>
        <taxon>Micromonosporaceae</taxon>
        <taxon>Allocatelliglobosispora</taxon>
    </lineage>
</organism>
<proteinExistence type="predicted"/>
<evidence type="ECO:0000313" key="2">
    <source>
        <dbReference type="EMBL" id="MBB5871344.1"/>
    </source>
</evidence>
<dbReference type="Gene3D" id="3.90.920.10">
    <property type="entry name" value="DNA primase, PRIM domain"/>
    <property type="match status" value="1"/>
</dbReference>
<keyword evidence="3" id="KW-1185">Reference proteome</keyword>
<gene>
    <name evidence="2" type="ORF">F4553_004723</name>
</gene>
<sequence length="271" mass="29489">MRVEIDGRQLDLSNLDKPLYEDGFTKGEVIDYYTRIAPVLLPHLADRPLTRIRFPSGTHTAGFFEKNAPAGTPSWIPRTPDGLIVCEELATLVWLANLAALELHTPQWRVGSPDRPDMVVFDLDPGPPAGLDECRTVALAIKDRLALDGREAFAKTSGRKGMQVSAAWTGNADEAQSYVKAIAAEFAKAAPGQITDRMVVAGRTGKVFIDWSQNNPSKTTVTAYSLRAGPIPTVSTPLSWPEVAKGGFTPETFTPAETLHRVTTTGDLYSR</sequence>
<dbReference type="NCBIfam" id="TIGR02778">
    <property type="entry name" value="ligD_pol"/>
    <property type="match status" value="1"/>
</dbReference>
<dbReference type="InterPro" id="IPR052171">
    <property type="entry name" value="NHEJ_LigD"/>
</dbReference>
<name>A0A841BSZ6_9ACTN</name>
<dbReference type="AlphaFoldDB" id="A0A841BSZ6"/>
<dbReference type="EMBL" id="JACHMN010000002">
    <property type="protein sequence ID" value="MBB5871344.1"/>
    <property type="molecule type" value="Genomic_DNA"/>
</dbReference>
<dbReference type="GO" id="GO:0003910">
    <property type="term" value="F:DNA ligase (ATP) activity"/>
    <property type="evidence" value="ECO:0007669"/>
    <property type="project" value="UniProtKB-EC"/>
</dbReference>
<comment type="caution">
    <text evidence="2">The sequence shown here is derived from an EMBL/GenBank/DDBJ whole genome shotgun (WGS) entry which is preliminary data.</text>
</comment>